<feature type="transmembrane region" description="Helical" evidence="1">
    <location>
        <begin position="169"/>
        <end position="186"/>
    </location>
</feature>
<organism evidence="2 3">
    <name type="scientific">Flaviaesturariibacter amylovorans</name>
    <dbReference type="NCBI Taxonomy" id="1084520"/>
    <lineage>
        <taxon>Bacteria</taxon>
        <taxon>Pseudomonadati</taxon>
        <taxon>Bacteroidota</taxon>
        <taxon>Chitinophagia</taxon>
        <taxon>Chitinophagales</taxon>
        <taxon>Chitinophagaceae</taxon>
        <taxon>Flaviaestuariibacter</taxon>
    </lineage>
</organism>
<feature type="transmembrane region" description="Helical" evidence="1">
    <location>
        <begin position="192"/>
        <end position="209"/>
    </location>
</feature>
<accession>A0ABP8G5V7</accession>
<feature type="transmembrane region" description="Helical" evidence="1">
    <location>
        <begin position="95"/>
        <end position="112"/>
    </location>
</feature>
<protein>
    <submittedName>
        <fullName evidence="2">Uncharacterized protein</fullName>
    </submittedName>
</protein>
<dbReference type="EMBL" id="BAABGY010000001">
    <property type="protein sequence ID" value="GAA4317901.1"/>
    <property type="molecule type" value="Genomic_DNA"/>
</dbReference>
<proteinExistence type="predicted"/>
<feature type="transmembrane region" description="Helical" evidence="1">
    <location>
        <begin position="140"/>
        <end position="157"/>
    </location>
</feature>
<evidence type="ECO:0000313" key="3">
    <source>
        <dbReference type="Proteomes" id="UP001501725"/>
    </source>
</evidence>
<dbReference type="Proteomes" id="UP001501725">
    <property type="component" value="Unassembled WGS sequence"/>
</dbReference>
<keyword evidence="3" id="KW-1185">Reference proteome</keyword>
<gene>
    <name evidence="2" type="ORF">GCM10023184_01770</name>
</gene>
<evidence type="ECO:0000313" key="2">
    <source>
        <dbReference type="EMBL" id="GAA4317901.1"/>
    </source>
</evidence>
<comment type="caution">
    <text evidence="2">The sequence shown here is derived from an EMBL/GenBank/DDBJ whole genome shotgun (WGS) entry which is preliminary data.</text>
</comment>
<evidence type="ECO:0000256" key="1">
    <source>
        <dbReference type="SAM" id="Phobius"/>
    </source>
</evidence>
<reference evidence="3" key="1">
    <citation type="journal article" date="2019" name="Int. J. Syst. Evol. Microbiol.">
        <title>The Global Catalogue of Microorganisms (GCM) 10K type strain sequencing project: providing services to taxonomists for standard genome sequencing and annotation.</title>
        <authorList>
            <consortium name="The Broad Institute Genomics Platform"/>
            <consortium name="The Broad Institute Genome Sequencing Center for Infectious Disease"/>
            <person name="Wu L."/>
            <person name="Ma J."/>
        </authorList>
    </citation>
    <scope>NUCLEOTIDE SEQUENCE [LARGE SCALE GENOMIC DNA]</scope>
    <source>
        <strain evidence="3">JCM 17919</strain>
    </source>
</reference>
<keyword evidence="1" id="KW-0472">Membrane</keyword>
<keyword evidence="1" id="KW-1133">Transmembrane helix</keyword>
<name>A0ABP8G5V7_9BACT</name>
<feature type="transmembrane region" description="Helical" evidence="1">
    <location>
        <begin position="31"/>
        <end position="49"/>
    </location>
</feature>
<keyword evidence="1" id="KW-0812">Transmembrane</keyword>
<dbReference type="RefSeq" id="WP_345252692.1">
    <property type="nucleotide sequence ID" value="NZ_BAABGY010000001.1"/>
</dbReference>
<feature type="transmembrane region" description="Helical" evidence="1">
    <location>
        <begin position="55"/>
        <end position="75"/>
    </location>
</feature>
<sequence>MNEQPMNEQESLRLITEMIGKAKKSIHETGVSAMLWGSVIALCGFVTFAEMHWRFYIGFDVWVLTLLALLPQVFISIRERKQRRVLTHTQEAMNAVWLVYGLSIFALVFYFNTVTEPVTRELAGRGIRVFDNDRLRSVPIPSHGSLLLLLYGIPTLVTGIAQRFRPMKLGAVVCYACFVVSCYVTTEWDMFLNGIAGVCNWLIPGLILWQRHRAGIKAAHV</sequence>